<feature type="domain" description="NAD(P)-binding" evidence="1">
    <location>
        <begin position="7"/>
        <end position="188"/>
    </location>
</feature>
<dbReference type="PANTHER" id="PTHR15020">
    <property type="entry name" value="FLAVIN REDUCTASE-RELATED"/>
    <property type="match status" value="1"/>
</dbReference>
<protein>
    <submittedName>
        <fullName evidence="2">Uncharacterized conserved protein YbjT, contains NAD(P)-binding and DUF2867 domains</fullName>
    </submittedName>
</protein>
<dbReference type="SUPFAM" id="SSF51735">
    <property type="entry name" value="NAD(P)-binding Rossmann-fold domains"/>
    <property type="match status" value="1"/>
</dbReference>
<evidence type="ECO:0000313" key="2">
    <source>
        <dbReference type="EMBL" id="SDY22241.1"/>
    </source>
</evidence>
<evidence type="ECO:0000313" key="3">
    <source>
        <dbReference type="Proteomes" id="UP000198647"/>
    </source>
</evidence>
<dbReference type="EMBL" id="FNOS01000006">
    <property type="protein sequence ID" value="SDY22241.1"/>
    <property type="molecule type" value="Genomic_DNA"/>
</dbReference>
<dbReference type="CDD" id="cd05243">
    <property type="entry name" value="SDR_a5"/>
    <property type="match status" value="1"/>
</dbReference>
<evidence type="ECO:0000259" key="1">
    <source>
        <dbReference type="Pfam" id="PF13460"/>
    </source>
</evidence>
<dbReference type="InterPro" id="IPR036291">
    <property type="entry name" value="NAD(P)-bd_dom_sf"/>
</dbReference>
<keyword evidence="3" id="KW-1185">Reference proteome</keyword>
<name>A0A1H3I3I7_9BACI</name>
<dbReference type="RefSeq" id="WP_093107967.1">
    <property type="nucleotide sequence ID" value="NZ_FNOS01000006.1"/>
</dbReference>
<organism evidence="2 3">
    <name type="scientific">Salimicrobium album</name>
    <dbReference type="NCBI Taxonomy" id="50717"/>
    <lineage>
        <taxon>Bacteria</taxon>
        <taxon>Bacillati</taxon>
        <taxon>Bacillota</taxon>
        <taxon>Bacilli</taxon>
        <taxon>Bacillales</taxon>
        <taxon>Bacillaceae</taxon>
        <taxon>Salimicrobium</taxon>
    </lineage>
</organism>
<comment type="caution">
    <text evidence="2">The sequence shown here is derived from an EMBL/GenBank/DDBJ whole genome shotgun (WGS) entry which is preliminary data.</text>
</comment>
<dbReference type="Gene3D" id="3.40.50.720">
    <property type="entry name" value="NAD(P)-binding Rossmann-like Domain"/>
    <property type="match status" value="1"/>
</dbReference>
<dbReference type="PANTHER" id="PTHR15020:SF50">
    <property type="entry name" value="UPF0659 PROTEIN YMR090W"/>
    <property type="match status" value="1"/>
</dbReference>
<sequence length="210" mass="22837">MKVLIIGAAGKVGRLVVDKLSRTAYTPVAMVRSKKQKETFENQGVTAVMGDLEKDFESAYADVDAVIFAAGSGQDTGAEMTIIIDQEGAIKAVDRAVHFGVQRFVMLSSMAADRPEAGSREIKHYLFAKHRADEYLKNSGIPYTIVRPGPLTSEAGTGKVFLNEHVNGGNSISRDDVASVLVEALMQPKAENRSFDVVEGDTFVEDLFRH</sequence>
<dbReference type="Pfam" id="PF13460">
    <property type="entry name" value="NAD_binding_10"/>
    <property type="match status" value="1"/>
</dbReference>
<reference evidence="2 3" key="1">
    <citation type="submission" date="2016-10" db="EMBL/GenBank/DDBJ databases">
        <authorList>
            <person name="Varghese N."/>
            <person name="Submissions S."/>
        </authorList>
    </citation>
    <scope>NUCLEOTIDE SEQUENCE [LARGE SCALE GENOMIC DNA]</scope>
    <source>
        <strain evidence="2 3">DSM 20748</strain>
    </source>
</reference>
<accession>A0A1H3I3I7</accession>
<gene>
    <name evidence="2" type="ORF">SAMN04488081_2399</name>
</gene>
<proteinExistence type="predicted"/>
<dbReference type="Proteomes" id="UP000198647">
    <property type="component" value="Unassembled WGS sequence"/>
</dbReference>
<dbReference type="InterPro" id="IPR016040">
    <property type="entry name" value="NAD(P)-bd_dom"/>
</dbReference>